<keyword evidence="5" id="KW-0186">Copper</keyword>
<feature type="transmembrane region" description="Helical" evidence="5">
    <location>
        <begin position="205"/>
        <end position="225"/>
    </location>
</feature>
<comment type="similarity">
    <text evidence="5">Belongs to the copper transporter (Ctr) (TC 1.A.56) family. SLC31A subfamily.</text>
</comment>
<organism evidence="7 8">
    <name type="scientific">Linnemannia gamsii</name>
    <dbReference type="NCBI Taxonomy" id="64522"/>
    <lineage>
        <taxon>Eukaryota</taxon>
        <taxon>Fungi</taxon>
        <taxon>Fungi incertae sedis</taxon>
        <taxon>Mucoromycota</taxon>
        <taxon>Mortierellomycotina</taxon>
        <taxon>Mortierellomycetes</taxon>
        <taxon>Mortierellales</taxon>
        <taxon>Mortierellaceae</taxon>
        <taxon>Linnemannia</taxon>
    </lineage>
</organism>
<feature type="compositionally biased region" description="Low complexity" evidence="6">
    <location>
        <begin position="136"/>
        <end position="155"/>
    </location>
</feature>
<keyword evidence="5" id="KW-0187">Copper transport</keyword>
<accession>A0A9P6R388</accession>
<proteinExistence type="inferred from homology"/>
<protein>
    <recommendedName>
        <fullName evidence="5">Copper transport protein</fullName>
    </recommendedName>
</protein>
<evidence type="ECO:0000256" key="3">
    <source>
        <dbReference type="ARBA" id="ARBA00022989"/>
    </source>
</evidence>
<evidence type="ECO:0000256" key="6">
    <source>
        <dbReference type="SAM" id="MobiDB-lite"/>
    </source>
</evidence>
<evidence type="ECO:0000256" key="4">
    <source>
        <dbReference type="ARBA" id="ARBA00023136"/>
    </source>
</evidence>
<evidence type="ECO:0000256" key="5">
    <source>
        <dbReference type="RuleBase" id="RU367022"/>
    </source>
</evidence>
<keyword evidence="2 5" id="KW-0812">Transmembrane</keyword>
<dbReference type="OrthoDB" id="73901at2759"/>
<gene>
    <name evidence="7" type="ORF">BGZ97_013360</name>
</gene>
<dbReference type="GO" id="GO:0005375">
    <property type="term" value="F:copper ion transmembrane transporter activity"/>
    <property type="evidence" value="ECO:0007669"/>
    <property type="project" value="UniProtKB-UniRule"/>
</dbReference>
<evidence type="ECO:0000256" key="1">
    <source>
        <dbReference type="ARBA" id="ARBA00004141"/>
    </source>
</evidence>
<evidence type="ECO:0000313" key="8">
    <source>
        <dbReference type="Proteomes" id="UP000823405"/>
    </source>
</evidence>
<dbReference type="AlphaFoldDB" id="A0A9P6R388"/>
<sequence length="324" mass="34785">MDHSMTSGFKPGLGSAVWSPDLTPMSEPQYIGALIGLFLLSIGFRALVAAQGYLEAYLHLHVYPRPSHSSSSYSRHNPSLQQQQLLNSRQVDEEASDDEDAQNLGLDNSNSNSNNGDLAGVSPFSGLSHSEKSKNGPSLLPQQGHQGQGMHQPSGIPNIPSSRPKRYSGRRHHSPPPFYAATTTTSALPFLTLPTAQPFIWQAEVARALLTTAVIGVGYMLMLVIMTYNSAYLGVILAGVFVGEVFFARWGRVRPIFNSTMAVSKTRTSQLNEMKQQSVQSTEGTTAAAALVARTAAMSRTSLASTTSSRGYSNAMAHHGDGSC</sequence>
<name>A0A9P6R388_9FUNG</name>
<comment type="caution">
    <text evidence="7">The sequence shown here is derived from an EMBL/GenBank/DDBJ whole genome shotgun (WGS) entry which is preliminary data.</text>
</comment>
<feature type="region of interest" description="Disordered" evidence="6">
    <location>
        <begin position="67"/>
        <end position="179"/>
    </location>
</feature>
<dbReference type="Proteomes" id="UP000823405">
    <property type="component" value="Unassembled WGS sequence"/>
</dbReference>
<keyword evidence="5" id="KW-0406">Ion transport</keyword>
<keyword evidence="3 5" id="KW-1133">Transmembrane helix</keyword>
<reference evidence="7" key="1">
    <citation type="journal article" date="2020" name="Fungal Divers.">
        <title>Resolving the Mortierellaceae phylogeny through synthesis of multi-gene phylogenetics and phylogenomics.</title>
        <authorList>
            <person name="Vandepol N."/>
            <person name="Liber J."/>
            <person name="Desiro A."/>
            <person name="Na H."/>
            <person name="Kennedy M."/>
            <person name="Barry K."/>
            <person name="Grigoriev I.V."/>
            <person name="Miller A.N."/>
            <person name="O'Donnell K."/>
            <person name="Stajich J.E."/>
            <person name="Bonito G."/>
        </authorList>
    </citation>
    <scope>NUCLEOTIDE SEQUENCE</scope>
    <source>
        <strain evidence="7">NVP60</strain>
    </source>
</reference>
<dbReference type="PANTHER" id="PTHR12483:SF27">
    <property type="entry name" value="COPPER TRANSPORT PROTEIN CTR1"/>
    <property type="match status" value="1"/>
</dbReference>
<dbReference type="Pfam" id="PF04145">
    <property type="entry name" value="Ctr"/>
    <property type="match status" value="1"/>
</dbReference>
<dbReference type="GO" id="GO:0005886">
    <property type="term" value="C:plasma membrane"/>
    <property type="evidence" value="ECO:0007669"/>
    <property type="project" value="TreeGrafter"/>
</dbReference>
<keyword evidence="5" id="KW-0813">Transport</keyword>
<comment type="subcellular location">
    <subcellularLocation>
        <location evidence="1 5">Membrane</location>
        <topology evidence="1 5">Multi-pass membrane protein</topology>
    </subcellularLocation>
</comment>
<dbReference type="EMBL" id="JAAAIN010000993">
    <property type="protein sequence ID" value="KAG0308492.1"/>
    <property type="molecule type" value="Genomic_DNA"/>
</dbReference>
<feature type="compositionally biased region" description="Low complexity" evidence="6">
    <location>
        <begin position="103"/>
        <end position="118"/>
    </location>
</feature>
<feature type="compositionally biased region" description="Basic residues" evidence="6">
    <location>
        <begin position="163"/>
        <end position="174"/>
    </location>
</feature>
<evidence type="ECO:0000256" key="2">
    <source>
        <dbReference type="ARBA" id="ARBA00022692"/>
    </source>
</evidence>
<feature type="compositionally biased region" description="Low complexity" evidence="6">
    <location>
        <begin position="67"/>
        <end position="86"/>
    </location>
</feature>
<feature type="transmembrane region" description="Helical" evidence="5">
    <location>
        <begin position="231"/>
        <end position="251"/>
    </location>
</feature>
<feature type="transmembrane region" description="Helical" evidence="5">
    <location>
        <begin position="30"/>
        <end position="48"/>
    </location>
</feature>
<evidence type="ECO:0000313" key="7">
    <source>
        <dbReference type="EMBL" id="KAG0308492.1"/>
    </source>
</evidence>
<dbReference type="PANTHER" id="PTHR12483">
    <property type="entry name" value="SOLUTE CARRIER FAMILY 31 COPPER TRANSPORTERS"/>
    <property type="match status" value="1"/>
</dbReference>
<keyword evidence="8" id="KW-1185">Reference proteome</keyword>
<dbReference type="InterPro" id="IPR007274">
    <property type="entry name" value="Cop_transporter"/>
</dbReference>
<keyword evidence="4 5" id="KW-0472">Membrane</keyword>